<feature type="compositionally biased region" description="Low complexity" evidence="1">
    <location>
        <begin position="186"/>
        <end position="195"/>
    </location>
</feature>
<feature type="region of interest" description="Disordered" evidence="1">
    <location>
        <begin position="313"/>
        <end position="334"/>
    </location>
</feature>
<protein>
    <recommendedName>
        <fullName evidence="4">Helix-turn-helix domain-containing protein</fullName>
    </recommendedName>
</protein>
<evidence type="ECO:0008006" key="4">
    <source>
        <dbReference type="Google" id="ProtNLM"/>
    </source>
</evidence>
<dbReference type="EMBL" id="MSKL01000022">
    <property type="protein sequence ID" value="OLO48709.1"/>
    <property type="molecule type" value="Genomic_DNA"/>
</dbReference>
<evidence type="ECO:0000313" key="3">
    <source>
        <dbReference type="Proteomes" id="UP000186394"/>
    </source>
</evidence>
<feature type="compositionally biased region" description="Polar residues" evidence="1">
    <location>
        <begin position="159"/>
        <end position="183"/>
    </location>
</feature>
<dbReference type="SUPFAM" id="SSF46785">
    <property type="entry name" value="Winged helix' DNA-binding domain"/>
    <property type="match status" value="1"/>
</dbReference>
<comment type="caution">
    <text evidence="2">The sequence shown here is derived from an EMBL/GenBank/DDBJ whole genome shotgun (WGS) entry which is preliminary data.</text>
</comment>
<evidence type="ECO:0000313" key="2">
    <source>
        <dbReference type="EMBL" id="OLO48709.1"/>
    </source>
</evidence>
<name>A0A1Q8VKV3_9ACTO</name>
<dbReference type="Pfam" id="PF13730">
    <property type="entry name" value="HTH_36"/>
    <property type="match status" value="1"/>
</dbReference>
<gene>
    <name evidence="2" type="ORF">BKH28_08680</name>
</gene>
<dbReference type="Proteomes" id="UP000186394">
    <property type="component" value="Unassembled WGS sequence"/>
</dbReference>
<feature type="compositionally biased region" description="Basic and acidic residues" evidence="1">
    <location>
        <begin position="313"/>
        <end position="329"/>
    </location>
</feature>
<dbReference type="AlphaFoldDB" id="A0A1Q8VKV3"/>
<accession>A0A1Q8VKV3</accession>
<feature type="region of interest" description="Disordered" evidence="1">
    <location>
        <begin position="79"/>
        <end position="225"/>
    </location>
</feature>
<sequence>MSMGHKLLLVTLGEYADDVDCAWPSQETLAGVLECSVSTIRRSLKALVSWGLIDREERWVMDDDGNTHRATNVYRLHVGAQPVQGSDDVPEGPSGDSEPGDVCAGQGIPVNLTGMGAGGSQSPVDNLSDDRLSVANTDTGQSDRYGAYTGQNRGAYRSSMVTGISTPNHQENHQTQPGQSEMTSPGGRAASRSGPVGSGGGDARSGASAGRARRDASPAAGAPGSVAAGLPAEVAELLGDCLPDSMQDGLDRQGALRIAGLLRERLDAGWRPHQIRRVMDQALPARVSRLSGLVASRLEANVDPVLAPDKVKAAAESRRQEAARRRSEEIAGIDRPAADPAFERALALVREQMPGASLLECSRAAAELVERRGDGTVGVES</sequence>
<dbReference type="InterPro" id="IPR036390">
    <property type="entry name" value="WH_DNA-bd_sf"/>
</dbReference>
<dbReference type="Gene3D" id="1.10.10.10">
    <property type="entry name" value="Winged helix-like DNA-binding domain superfamily/Winged helix DNA-binding domain"/>
    <property type="match status" value="1"/>
</dbReference>
<proteinExistence type="predicted"/>
<organism evidence="2 3">
    <name type="scientific">Actinomyces oris</name>
    <dbReference type="NCBI Taxonomy" id="544580"/>
    <lineage>
        <taxon>Bacteria</taxon>
        <taxon>Bacillati</taxon>
        <taxon>Actinomycetota</taxon>
        <taxon>Actinomycetes</taxon>
        <taxon>Actinomycetales</taxon>
        <taxon>Actinomycetaceae</taxon>
        <taxon>Actinomyces</taxon>
    </lineage>
</organism>
<evidence type="ECO:0000256" key="1">
    <source>
        <dbReference type="SAM" id="MobiDB-lite"/>
    </source>
</evidence>
<dbReference type="InterPro" id="IPR036388">
    <property type="entry name" value="WH-like_DNA-bd_sf"/>
</dbReference>
<reference evidence="2 3" key="1">
    <citation type="submission" date="2016-12" db="EMBL/GenBank/DDBJ databases">
        <title>Genomic comparison of strains in the 'Actinomyces naeslundii' group.</title>
        <authorList>
            <person name="Mughal S.R."/>
            <person name="Do T."/>
            <person name="Gilbert S.C."/>
            <person name="Witherden E.A."/>
            <person name="Didelot X."/>
            <person name="Beighton D."/>
        </authorList>
    </citation>
    <scope>NUCLEOTIDE SEQUENCE [LARGE SCALE GENOMIC DNA]</scope>
    <source>
        <strain evidence="2 3">P6N</strain>
    </source>
</reference>